<name>A0AAW1G409_ZOAVI</name>
<proteinExistence type="predicted"/>
<protein>
    <submittedName>
        <fullName evidence="2">Uncharacterized protein</fullName>
    </submittedName>
</protein>
<feature type="region of interest" description="Disordered" evidence="1">
    <location>
        <begin position="1"/>
        <end position="90"/>
    </location>
</feature>
<dbReference type="Proteomes" id="UP001488805">
    <property type="component" value="Unassembled WGS sequence"/>
</dbReference>
<evidence type="ECO:0000313" key="2">
    <source>
        <dbReference type="EMBL" id="KAK9541083.1"/>
    </source>
</evidence>
<sequence>MSSQGGQGVRKTQDLQQKIQEEKLEEGNVSNLNTQPSLSFLPETYAKSIEDLQEASEDSKRHQKTPGGVWRLQEATEDSRSPQKTSGSLWRLKEASGDFWRLQEYNGG</sequence>
<comment type="caution">
    <text evidence="2">The sequence shown here is derived from an EMBL/GenBank/DDBJ whole genome shotgun (WGS) entry which is preliminary data.</text>
</comment>
<organism evidence="2 3">
    <name type="scientific">Zoarces viviparus</name>
    <name type="common">Viviparous eelpout</name>
    <name type="synonym">Blennius viviparus</name>
    <dbReference type="NCBI Taxonomy" id="48416"/>
    <lineage>
        <taxon>Eukaryota</taxon>
        <taxon>Metazoa</taxon>
        <taxon>Chordata</taxon>
        <taxon>Craniata</taxon>
        <taxon>Vertebrata</taxon>
        <taxon>Euteleostomi</taxon>
        <taxon>Actinopterygii</taxon>
        <taxon>Neopterygii</taxon>
        <taxon>Teleostei</taxon>
        <taxon>Neoteleostei</taxon>
        <taxon>Acanthomorphata</taxon>
        <taxon>Eupercaria</taxon>
        <taxon>Perciformes</taxon>
        <taxon>Cottioidei</taxon>
        <taxon>Zoarcales</taxon>
        <taxon>Zoarcidae</taxon>
        <taxon>Zoarcinae</taxon>
        <taxon>Zoarces</taxon>
    </lineage>
</organism>
<accession>A0AAW1G409</accession>
<dbReference type="AlphaFoldDB" id="A0AAW1G409"/>
<dbReference type="EMBL" id="JBCEZU010000002">
    <property type="protein sequence ID" value="KAK9541083.1"/>
    <property type="molecule type" value="Genomic_DNA"/>
</dbReference>
<evidence type="ECO:0000256" key="1">
    <source>
        <dbReference type="SAM" id="MobiDB-lite"/>
    </source>
</evidence>
<keyword evidence="3" id="KW-1185">Reference proteome</keyword>
<feature type="compositionally biased region" description="Polar residues" evidence="1">
    <location>
        <begin position="28"/>
        <end position="38"/>
    </location>
</feature>
<reference evidence="2 3" key="1">
    <citation type="journal article" date="2024" name="Genome Biol. Evol.">
        <title>Chromosome-level genome assembly of the viviparous eelpout Zoarces viviparus.</title>
        <authorList>
            <person name="Fuhrmann N."/>
            <person name="Brasseur M.V."/>
            <person name="Bakowski C.E."/>
            <person name="Podsiadlowski L."/>
            <person name="Prost S."/>
            <person name="Krehenwinkel H."/>
            <person name="Mayer C."/>
        </authorList>
    </citation>
    <scope>NUCLEOTIDE SEQUENCE [LARGE SCALE GENOMIC DNA]</scope>
    <source>
        <strain evidence="2">NO-MEL_2022_Ind0_liver</strain>
    </source>
</reference>
<evidence type="ECO:0000313" key="3">
    <source>
        <dbReference type="Proteomes" id="UP001488805"/>
    </source>
</evidence>
<gene>
    <name evidence="2" type="ORF">VZT92_001155</name>
</gene>